<dbReference type="EMBL" id="JPGY02000001">
    <property type="protein sequence ID" value="KRU13255.1"/>
    <property type="molecule type" value="Genomic_DNA"/>
</dbReference>
<evidence type="ECO:0000313" key="2">
    <source>
        <dbReference type="EMBL" id="KRU13255.1"/>
    </source>
</evidence>
<dbReference type="KEGG" id="cpat:CLPA_c06470"/>
<reference evidence="2 3" key="3">
    <citation type="journal article" name="Genome Announc.">
        <title>Improved Draft Genome Sequence of Clostridium pasteurianum Strain ATCC 6013 (DSM 525) Using a Hybrid Next-Generation Sequencing Approach.</title>
        <authorList>
            <person name="Pyne M.E."/>
            <person name="Utturkar S."/>
            <person name="Brown S.D."/>
            <person name="Moo-Young M."/>
            <person name="Chung D.A."/>
            <person name="Chou C.P."/>
        </authorList>
    </citation>
    <scope>NUCLEOTIDE SEQUENCE [LARGE SCALE GENOMIC DNA]</scope>
    <source>
        <strain evidence="2 3">ATCC 6013</strain>
    </source>
</reference>
<evidence type="ECO:0000313" key="3">
    <source>
        <dbReference type="Proteomes" id="UP000028042"/>
    </source>
</evidence>
<reference evidence="2" key="2">
    <citation type="submission" date="2015-10" db="EMBL/GenBank/DDBJ databases">
        <title>Improved Draft Genome Sequence of Clostridium pasteurianum Strain ATCC 6013 (DSM 525) Using a Hybrid Next-Generation Sequencing Approach.</title>
        <authorList>
            <person name="Pyne M.E."/>
            <person name="Utturkar S.M."/>
            <person name="Brown S.D."/>
            <person name="Moo-Young M."/>
            <person name="Chung D.A."/>
            <person name="Chou P.C."/>
        </authorList>
    </citation>
    <scope>NUCLEOTIDE SEQUENCE</scope>
    <source>
        <strain evidence="2">ATCC 6013</strain>
    </source>
</reference>
<protein>
    <submittedName>
        <fullName evidence="1">Uncharacterized protein</fullName>
    </submittedName>
</protein>
<organism evidence="1 4">
    <name type="scientific">Clostridium pasteurianum DSM 525 = ATCC 6013</name>
    <dbReference type="NCBI Taxonomy" id="1262449"/>
    <lineage>
        <taxon>Bacteria</taxon>
        <taxon>Bacillati</taxon>
        <taxon>Bacillota</taxon>
        <taxon>Clostridia</taxon>
        <taxon>Eubacteriales</taxon>
        <taxon>Clostridiaceae</taxon>
        <taxon>Clostridium</taxon>
    </lineage>
</organism>
<dbReference type="AlphaFoldDB" id="A0A0H3J1Z4"/>
<name>A0A0H3J1Z4_CLOPA</name>
<accession>A0A0H3J1Z4</accession>
<evidence type="ECO:0000313" key="1">
    <source>
        <dbReference type="EMBL" id="AJA50735.1"/>
    </source>
</evidence>
<dbReference type="EMBL" id="CP009268">
    <property type="protein sequence ID" value="AJA50735.1"/>
    <property type="molecule type" value="Genomic_DNA"/>
</dbReference>
<reference evidence="1 4" key="1">
    <citation type="journal article" date="2015" name="Genome Announc.">
        <title>Complete Genome Sequence of the Nitrogen-Fixing and Solvent-Producing Clostridium pasteurianum DSM 525.</title>
        <authorList>
            <person name="Poehlein A."/>
            <person name="Grosse-Honebrink A."/>
            <person name="Zhang Y."/>
            <person name="Minton N.P."/>
            <person name="Daniel R."/>
        </authorList>
    </citation>
    <scope>NUCLEOTIDE SEQUENCE [LARGE SCALE GENOMIC DNA]</scope>
    <source>
        <strain evidence="1">DSM 525</strain>
        <strain evidence="4">DSM 525 / ATCC 6013</strain>
    </source>
</reference>
<proteinExistence type="predicted"/>
<dbReference type="Proteomes" id="UP000030905">
    <property type="component" value="Chromosome"/>
</dbReference>
<keyword evidence="4" id="KW-1185">Reference proteome</keyword>
<evidence type="ECO:0000313" key="4">
    <source>
        <dbReference type="Proteomes" id="UP000030905"/>
    </source>
</evidence>
<dbReference type="KEGG" id="cpae:CPAST_c06470"/>
<gene>
    <name evidence="1" type="ORF">CLPA_c06470</name>
    <name evidence="2" type="ORF">CP6013_02503</name>
</gene>
<dbReference type="PATRIC" id="fig|1262449.7.peg.646"/>
<sequence length="35" mass="3897">MINLNTSYVKVQPCVIAPLHVALSDLNTSYVKVQH</sequence>
<dbReference type="Proteomes" id="UP000028042">
    <property type="component" value="Unassembled WGS sequence"/>
</dbReference>